<keyword evidence="5" id="KW-0560">Oxidoreductase</keyword>
<evidence type="ECO:0000256" key="3">
    <source>
        <dbReference type="ARBA" id="ARBA00022630"/>
    </source>
</evidence>
<dbReference type="InterPro" id="IPR036188">
    <property type="entry name" value="FAD/NAD-bd_sf"/>
</dbReference>
<dbReference type="Pfam" id="PF00732">
    <property type="entry name" value="GMC_oxred_N"/>
    <property type="match status" value="1"/>
</dbReference>
<evidence type="ECO:0000259" key="7">
    <source>
        <dbReference type="Pfam" id="PF00732"/>
    </source>
</evidence>
<name>A0A2I1R2K8_9ACTN</name>
<dbReference type="PANTHER" id="PTHR42784">
    <property type="entry name" value="PYRANOSE 2-OXIDASE"/>
    <property type="match status" value="1"/>
</dbReference>
<feature type="binding site" evidence="6">
    <location>
        <position position="204"/>
    </location>
    <ligand>
        <name>FAD</name>
        <dbReference type="ChEBI" id="CHEBI:57692"/>
    </ligand>
</feature>
<dbReference type="PANTHER" id="PTHR42784:SF1">
    <property type="entry name" value="PYRANOSE 2-OXIDASE"/>
    <property type="match status" value="1"/>
</dbReference>
<dbReference type="Proteomes" id="UP000234662">
    <property type="component" value="Unassembled WGS sequence"/>
</dbReference>
<evidence type="ECO:0000313" key="9">
    <source>
        <dbReference type="EMBL" id="PKZ63370.1"/>
    </source>
</evidence>
<dbReference type="InterPro" id="IPR051473">
    <property type="entry name" value="P2Ox-like"/>
</dbReference>
<dbReference type="GO" id="GO:0016614">
    <property type="term" value="F:oxidoreductase activity, acting on CH-OH group of donors"/>
    <property type="evidence" value="ECO:0007669"/>
    <property type="project" value="InterPro"/>
</dbReference>
<keyword evidence="3" id="KW-0285">Flavoprotein</keyword>
<feature type="domain" description="Glucose-methanol-choline oxidoreductase C-terminal" evidence="8">
    <location>
        <begin position="386"/>
        <end position="439"/>
    </location>
</feature>
<dbReference type="PROSITE" id="PS51257">
    <property type="entry name" value="PROKAR_LIPOPROTEIN"/>
    <property type="match status" value="1"/>
</dbReference>
<comment type="cofactor">
    <cofactor evidence="1 6">
        <name>FAD</name>
        <dbReference type="ChEBI" id="CHEBI:57692"/>
    </cofactor>
</comment>
<proteinExistence type="inferred from homology"/>
<dbReference type="Gene3D" id="3.30.410.40">
    <property type="match status" value="1"/>
</dbReference>
<dbReference type="InterPro" id="IPR012132">
    <property type="entry name" value="GMC_OxRdtase"/>
</dbReference>
<reference evidence="9 10" key="1">
    <citation type="submission" date="2017-12" db="EMBL/GenBank/DDBJ databases">
        <title>Phylogenetic diversity of female urinary microbiome.</title>
        <authorList>
            <person name="Thomas-White K."/>
            <person name="Wolfe A.J."/>
        </authorList>
    </citation>
    <scope>NUCLEOTIDE SEQUENCE [LARGE SCALE GENOMIC DNA]</scope>
    <source>
        <strain evidence="9 10">UMB0777</strain>
    </source>
</reference>
<dbReference type="EMBL" id="PKJC01000026">
    <property type="protein sequence ID" value="PKZ63370.1"/>
    <property type="molecule type" value="Genomic_DNA"/>
</dbReference>
<comment type="caution">
    <text evidence="9">The sequence shown here is derived from an EMBL/GenBank/DDBJ whole genome shotgun (WGS) entry which is preliminary data.</text>
</comment>
<dbReference type="NCBIfam" id="TIGR04542">
    <property type="entry name" value="GMC_mycofac_2"/>
    <property type="match status" value="1"/>
</dbReference>
<dbReference type="InterPro" id="IPR030900">
    <property type="entry name" value="GMC_mycofac_OxRdtase"/>
</dbReference>
<sequence length="449" mass="47383">MTAADRSLTADVVIVGAGSAGCVLAERLSREPERTVVLLERGPAGLPTPADLDLRRLPIDDAAPHAVRHATDLGVYAARGSALGGSSAVNGGYFLRWHRDDFGSWPAGWEPDAIADAYDELDAPAGTMGVEPVTDDELGDAGSAFERYWSERAPVRPIAQRWPVVGLNRVLTNRSGVARRSAADAYLVPALSRPNLRVLTGRVVDRLDTVRGPTVTGVRAGSLSVRAGEVILAAGTLGTAGILLRSELPGLPGSGVRGRSDVRSLTAGEHRGLAVSYSRRSPADAGMVLPTVLHTENGLEIRCYRDDFASHIHGLPASGPIVEVTAMRHSPVRLVADHSRVRMEFVEPDPDTATSLRTAAAGVVEMLRSPEFADVVVPGSVRIADRAGFSQHAWGTVPMGIRTDWLGGVSGTRGLRIVDGSILPGSGRSGPHATIMMMASRIGTVLAQR</sequence>
<accession>A0A2I1R2K8</accession>
<dbReference type="SUPFAM" id="SSF51905">
    <property type="entry name" value="FAD/NAD(P)-binding domain"/>
    <property type="match status" value="1"/>
</dbReference>
<comment type="similarity">
    <text evidence="2">Belongs to the GMC oxidoreductase family.</text>
</comment>
<dbReference type="InterPro" id="IPR000172">
    <property type="entry name" value="GMC_OxRdtase_N"/>
</dbReference>
<feature type="domain" description="Glucose-methanol-choline oxidoreductase N-terminal" evidence="7">
    <location>
        <begin position="11"/>
        <end position="248"/>
    </location>
</feature>
<dbReference type="PIRSF" id="PIRSF000137">
    <property type="entry name" value="Alcohol_oxidase"/>
    <property type="match status" value="1"/>
</dbReference>
<evidence type="ECO:0000259" key="8">
    <source>
        <dbReference type="Pfam" id="PF05199"/>
    </source>
</evidence>
<dbReference type="Pfam" id="PF05199">
    <property type="entry name" value="GMC_oxred_C"/>
    <property type="match status" value="1"/>
</dbReference>
<dbReference type="InterPro" id="IPR007867">
    <property type="entry name" value="GMC_OxRtase_C"/>
</dbReference>
<gene>
    <name evidence="9" type="ORF">CYJ73_22250</name>
</gene>
<dbReference type="RefSeq" id="WP_101822393.1">
    <property type="nucleotide sequence ID" value="NZ_PKJC01000026.1"/>
</dbReference>
<dbReference type="STRING" id="2055.BCM27_19540"/>
<evidence type="ECO:0000313" key="10">
    <source>
        <dbReference type="Proteomes" id="UP000234662"/>
    </source>
</evidence>
<evidence type="ECO:0000256" key="4">
    <source>
        <dbReference type="ARBA" id="ARBA00022827"/>
    </source>
</evidence>
<dbReference type="AlphaFoldDB" id="A0A2I1R2K8"/>
<dbReference type="GO" id="GO:0050660">
    <property type="term" value="F:flavin adenine dinucleotide binding"/>
    <property type="evidence" value="ECO:0007669"/>
    <property type="project" value="InterPro"/>
</dbReference>
<evidence type="ECO:0000256" key="6">
    <source>
        <dbReference type="PIRSR" id="PIRSR000137-2"/>
    </source>
</evidence>
<evidence type="ECO:0000256" key="1">
    <source>
        <dbReference type="ARBA" id="ARBA00001974"/>
    </source>
</evidence>
<keyword evidence="4 6" id="KW-0274">FAD</keyword>
<evidence type="ECO:0000256" key="2">
    <source>
        <dbReference type="ARBA" id="ARBA00010790"/>
    </source>
</evidence>
<evidence type="ECO:0000256" key="5">
    <source>
        <dbReference type="ARBA" id="ARBA00023002"/>
    </source>
</evidence>
<protein>
    <submittedName>
        <fullName evidence="9">Mycofactocin system GMC family oxidoreductase MftG</fullName>
    </submittedName>
</protein>
<organism evidence="9 10">
    <name type="scientific">Gordonia terrae</name>
    <dbReference type="NCBI Taxonomy" id="2055"/>
    <lineage>
        <taxon>Bacteria</taxon>
        <taxon>Bacillati</taxon>
        <taxon>Actinomycetota</taxon>
        <taxon>Actinomycetes</taxon>
        <taxon>Mycobacteriales</taxon>
        <taxon>Gordoniaceae</taxon>
        <taxon>Gordonia</taxon>
    </lineage>
</organism>
<dbReference type="Gene3D" id="3.50.50.60">
    <property type="entry name" value="FAD/NAD(P)-binding domain"/>
    <property type="match status" value="2"/>
</dbReference>